<evidence type="ECO:0000313" key="3">
    <source>
        <dbReference type="Proteomes" id="UP000580250"/>
    </source>
</evidence>
<name>A0A6V7V357_MELEN</name>
<protein>
    <submittedName>
        <fullName evidence="2">Uncharacterized protein</fullName>
    </submittedName>
</protein>
<feature type="compositionally biased region" description="Polar residues" evidence="1">
    <location>
        <begin position="64"/>
        <end position="75"/>
    </location>
</feature>
<feature type="region of interest" description="Disordered" evidence="1">
    <location>
        <begin position="59"/>
        <end position="94"/>
    </location>
</feature>
<accession>A0A6V7V357</accession>
<proteinExistence type="predicted"/>
<evidence type="ECO:0000313" key="2">
    <source>
        <dbReference type="EMBL" id="CAD2168631.1"/>
    </source>
</evidence>
<dbReference type="EMBL" id="CAJEWN010000143">
    <property type="protein sequence ID" value="CAD2168631.1"/>
    <property type="molecule type" value="Genomic_DNA"/>
</dbReference>
<evidence type="ECO:0000256" key="1">
    <source>
        <dbReference type="SAM" id="MobiDB-lite"/>
    </source>
</evidence>
<feature type="compositionally biased region" description="Basic residues" evidence="1">
    <location>
        <begin position="78"/>
        <end position="87"/>
    </location>
</feature>
<organism evidence="2 3">
    <name type="scientific">Meloidogyne enterolobii</name>
    <name type="common">Root-knot nematode worm</name>
    <name type="synonym">Meloidogyne mayaguensis</name>
    <dbReference type="NCBI Taxonomy" id="390850"/>
    <lineage>
        <taxon>Eukaryota</taxon>
        <taxon>Metazoa</taxon>
        <taxon>Ecdysozoa</taxon>
        <taxon>Nematoda</taxon>
        <taxon>Chromadorea</taxon>
        <taxon>Rhabditida</taxon>
        <taxon>Tylenchina</taxon>
        <taxon>Tylenchomorpha</taxon>
        <taxon>Tylenchoidea</taxon>
        <taxon>Meloidogynidae</taxon>
        <taxon>Meloidogyninae</taxon>
        <taxon>Meloidogyne</taxon>
    </lineage>
</organism>
<dbReference type="AlphaFoldDB" id="A0A6V7V357"/>
<gene>
    <name evidence="2" type="ORF">MENT_LOCUS20013</name>
</gene>
<comment type="caution">
    <text evidence="2">The sequence shown here is derived from an EMBL/GenBank/DDBJ whole genome shotgun (WGS) entry which is preliminary data.</text>
</comment>
<dbReference type="Proteomes" id="UP000580250">
    <property type="component" value="Unassembled WGS sequence"/>
</dbReference>
<sequence length="108" mass="12557">MDRMELIDAEVDKLSKLSLEEESGSSKNIGNEIKNKENTFEIKNYSNSKIIEDTEMVDLEQNEESNSTETPLTTSKAKMSKKKRDREKKKILESKNLGKEYADEIFRY</sequence>
<reference evidence="2 3" key="1">
    <citation type="submission" date="2020-08" db="EMBL/GenBank/DDBJ databases">
        <authorList>
            <person name="Koutsovoulos G."/>
            <person name="Danchin GJ E."/>
        </authorList>
    </citation>
    <scope>NUCLEOTIDE SEQUENCE [LARGE SCALE GENOMIC DNA]</scope>
</reference>